<evidence type="ECO:0000256" key="3">
    <source>
        <dbReference type="ARBA" id="ARBA00022448"/>
    </source>
</evidence>
<dbReference type="Gene3D" id="3.40.50.300">
    <property type="entry name" value="P-loop containing nucleotide triphosphate hydrolases"/>
    <property type="match status" value="2"/>
</dbReference>
<evidence type="ECO:0000256" key="5">
    <source>
        <dbReference type="ARBA" id="ARBA00022737"/>
    </source>
</evidence>
<comment type="function">
    <text evidence="10">Probably part of an ABC transporter complex. Responsible for energy coupling to the transport system.</text>
</comment>
<sequence length="568" mass="62020">MEEIRCERLSFCYPDREEDALREVSFSLSAASFTVLCGRSGCGKSTLLRHLKASMTPYGDRRGEVLYRGTPIDRLDPRTAACAIGFVQQDPDAQLVTDKVWHELAFGLENLGLPTPEIRRRVAEMASFFGIQDWFHRDVYALSGGQKQLLNLAAVMAMQPQVLVLDEPTSQLDPIAASEFLATLAKINRELGTTVFLSEHRLEEAFPLADRVMVMEGGRIAAFDTPQAVSAQLSRAGQAHPMYLGLPAAVRICAGVQPQGPCPVTVREGRLWLDGLFPQGVSRPALPEGDTAPPPPAEPALTLENVWFRYRRGEDEVVRGLSLTVRRGEWYCLLGGNGAGKSTALKLIAGLLKPNRGRVKVADGLALGVLPQNPQALFTELSAEEELFDALADLPGTDRARREGVEEMLALLELTDRRAAHPYDLSGGEQQRLALGKILLRQPQILLLDEPTKGLDPFFKASLAKLLKSLLARGLTLFMVSHDIEFCAEYGDTCALFFDGCIASQDPPRRFFGGNSFYTTSANRMSRHLFAEAVTCQDVITLCAMNLTANSSGPESGAPSSPPPSSFC</sequence>
<dbReference type="InterPro" id="IPR017871">
    <property type="entry name" value="ABC_transporter-like_CS"/>
</dbReference>
<gene>
    <name evidence="12" type="ORF">GT747_03675</name>
    <name evidence="13" type="ORF">SAMN05444424_1422</name>
</gene>
<dbReference type="Proteomes" id="UP000184089">
    <property type="component" value="Unassembled WGS sequence"/>
</dbReference>
<keyword evidence="3" id="KW-0813">Transport</keyword>
<dbReference type="EMBL" id="FQVY01000002">
    <property type="protein sequence ID" value="SHG08856.1"/>
    <property type="molecule type" value="Genomic_DNA"/>
</dbReference>
<evidence type="ECO:0000256" key="4">
    <source>
        <dbReference type="ARBA" id="ARBA00022475"/>
    </source>
</evidence>
<dbReference type="SUPFAM" id="SSF52540">
    <property type="entry name" value="P-loop containing nucleoside triphosphate hydrolases"/>
    <property type="match status" value="2"/>
</dbReference>
<evidence type="ECO:0000313" key="14">
    <source>
        <dbReference type="Proteomes" id="UP000184089"/>
    </source>
</evidence>
<dbReference type="SMART" id="SM00382">
    <property type="entry name" value="AAA"/>
    <property type="match status" value="2"/>
</dbReference>
<dbReference type="RefSeq" id="WP_021657864.1">
    <property type="nucleotide sequence ID" value="NZ_FQVY01000002.1"/>
</dbReference>
<dbReference type="GO" id="GO:0043190">
    <property type="term" value="C:ATP-binding cassette (ABC) transporter complex"/>
    <property type="evidence" value="ECO:0007669"/>
    <property type="project" value="TreeGrafter"/>
</dbReference>
<evidence type="ECO:0000256" key="1">
    <source>
        <dbReference type="ARBA" id="ARBA00004202"/>
    </source>
</evidence>
<evidence type="ECO:0000256" key="2">
    <source>
        <dbReference type="ARBA" id="ARBA00005417"/>
    </source>
</evidence>
<evidence type="ECO:0000256" key="7">
    <source>
        <dbReference type="ARBA" id="ARBA00022840"/>
    </source>
</evidence>
<dbReference type="PANTHER" id="PTHR43553:SF23">
    <property type="entry name" value="ABC TRANSPORTER ATP-BINDING COMPONENT"/>
    <property type="match status" value="1"/>
</dbReference>
<dbReference type="InterPro" id="IPR027417">
    <property type="entry name" value="P-loop_NTPase"/>
</dbReference>
<keyword evidence="15" id="KW-1185">Reference proteome</keyword>
<dbReference type="GO" id="GO:0042626">
    <property type="term" value="F:ATPase-coupled transmembrane transporter activity"/>
    <property type="evidence" value="ECO:0007669"/>
    <property type="project" value="TreeGrafter"/>
</dbReference>
<keyword evidence="4" id="KW-1003">Cell membrane</keyword>
<dbReference type="AlphaFoldDB" id="A0AAQ1MDD1"/>
<feature type="domain" description="ABC transporter" evidence="11">
    <location>
        <begin position="301"/>
        <end position="524"/>
    </location>
</feature>
<evidence type="ECO:0000313" key="15">
    <source>
        <dbReference type="Proteomes" id="UP000474718"/>
    </source>
</evidence>
<feature type="domain" description="ABC transporter" evidence="11">
    <location>
        <begin position="4"/>
        <end position="242"/>
    </location>
</feature>
<proteinExistence type="inferred from homology"/>
<reference evidence="14" key="2">
    <citation type="submission" date="2016-11" db="EMBL/GenBank/DDBJ databases">
        <authorList>
            <person name="Jaros S."/>
            <person name="Januszkiewicz K."/>
            <person name="Wedrychowicz H."/>
        </authorList>
    </citation>
    <scope>NUCLEOTIDE SEQUENCE [LARGE SCALE GENOMIC DNA]</scope>
    <source>
        <strain evidence="14">DSM 4029</strain>
    </source>
</reference>
<dbReference type="EMBL" id="WWVX01000002">
    <property type="protein sequence ID" value="MZL68875.1"/>
    <property type="molecule type" value="Genomic_DNA"/>
</dbReference>
<keyword evidence="6" id="KW-0547">Nucleotide-binding</keyword>
<evidence type="ECO:0000256" key="8">
    <source>
        <dbReference type="ARBA" id="ARBA00022967"/>
    </source>
</evidence>
<evidence type="ECO:0000313" key="13">
    <source>
        <dbReference type="EMBL" id="SHG08856.1"/>
    </source>
</evidence>
<dbReference type="InterPro" id="IPR015856">
    <property type="entry name" value="ABC_transpr_CbiO/EcfA_su"/>
</dbReference>
<dbReference type="Pfam" id="PF00005">
    <property type="entry name" value="ABC_tran"/>
    <property type="match status" value="2"/>
</dbReference>
<dbReference type="InterPro" id="IPR050095">
    <property type="entry name" value="ECF_ABC_transporter_ATP-bd"/>
</dbReference>
<evidence type="ECO:0000259" key="11">
    <source>
        <dbReference type="PROSITE" id="PS50893"/>
    </source>
</evidence>
<reference evidence="13" key="1">
    <citation type="submission" date="2016-11" db="EMBL/GenBank/DDBJ databases">
        <authorList>
            <person name="Varghese N."/>
            <person name="Submissions S."/>
        </authorList>
    </citation>
    <scope>NUCLEOTIDE SEQUENCE</scope>
    <source>
        <strain evidence="13">DSM 4029</strain>
    </source>
</reference>
<evidence type="ECO:0000256" key="6">
    <source>
        <dbReference type="ARBA" id="ARBA00022741"/>
    </source>
</evidence>
<comment type="similarity">
    <text evidence="2">Belongs to the ABC transporter superfamily.</text>
</comment>
<name>A0AAQ1MDD1_9FIRM</name>
<keyword evidence="8" id="KW-1278">Translocase</keyword>
<reference evidence="12 15" key="3">
    <citation type="journal article" date="2019" name="Nat. Med.">
        <title>A library of human gut bacterial isolates paired with longitudinal multiomics data enables mechanistic microbiome research.</title>
        <authorList>
            <person name="Poyet M."/>
            <person name="Groussin M."/>
            <person name="Gibbons S.M."/>
            <person name="Avila-Pacheco J."/>
            <person name="Jiang X."/>
            <person name="Kearney S.M."/>
            <person name="Perrotta A.R."/>
            <person name="Berdy B."/>
            <person name="Zhao S."/>
            <person name="Lieberman T.D."/>
            <person name="Swanson P.K."/>
            <person name="Smith M."/>
            <person name="Roesemann S."/>
            <person name="Alexander J.E."/>
            <person name="Rich S.A."/>
            <person name="Livny J."/>
            <person name="Vlamakis H."/>
            <person name="Clish C."/>
            <person name="Bullock K."/>
            <person name="Deik A."/>
            <person name="Scott J."/>
            <person name="Pierce K.A."/>
            <person name="Xavier R.J."/>
            <person name="Alm E.J."/>
        </authorList>
    </citation>
    <scope>NUCLEOTIDE SEQUENCE [LARGE SCALE GENOMIC DNA]</scope>
    <source>
        <strain evidence="12 15">BIOML-A2</strain>
    </source>
</reference>
<evidence type="ECO:0000313" key="12">
    <source>
        <dbReference type="EMBL" id="MZL68875.1"/>
    </source>
</evidence>
<dbReference type="Proteomes" id="UP000474718">
    <property type="component" value="Unassembled WGS sequence"/>
</dbReference>
<keyword evidence="7 13" id="KW-0067">ATP-binding</keyword>
<keyword evidence="5" id="KW-0677">Repeat</keyword>
<evidence type="ECO:0000256" key="9">
    <source>
        <dbReference type="ARBA" id="ARBA00023136"/>
    </source>
</evidence>
<comment type="subcellular location">
    <subcellularLocation>
        <location evidence="1">Cell membrane</location>
        <topology evidence="1">Peripheral membrane protein</topology>
    </subcellularLocation>
</comment>
<dbReference type="InterPro" id="IPR003593">
    <property type="entry name" value="AAA+_ATPase"/>
</dbReference>
<protein>
    <submittedName>
        <fullName evidence="12">ATP-binding cassette domain-containing protein</fullName>
    </submittedName>
    <submittedName>
        <fullName evidence="13">Energy-coupling factor transport system ATP-binding protein</fullName>
    </submittedName>
</protein>
<accession>A0AAQ1MDD1</accession>
<evidence type="ECO:0000256" key="10">
    <source>
        <dbReference type="ARBA" id="ARBA00025157"/>
    </source>
</evidence>
<dbReference type="GO" id="GO:0016887">
    <property type="term" value="F:ATP hydrolysis activity"/>
    <property type="evidence" value="ECO:0007669"/>
    <property type="project" value="InterPro"/>
</dbReference>
<dbReference type="PROSITE" id="PS50893">
    <property type="entry name" value="ABC_TRANSPORTER_2"/>
    <property type="match status" value="2"/>
</dbReference>
<organism evidence="13 14">
    <name type="scientific">Bittarella massiliensis</name>
    <name type="common">ex Durand et al. 2017</name>
    <dbReference type="NCBI Taxonomy" id="1720313"/>
    <lineage>
        <taxon>Bacteria</taxon>
        <taxon>Bacillati</taxon>
        <taxon>Bacillota</taxon>
        <taxon>Clostridia</taxon>
        <taxon>Eubacteriales</taxon>
        <taxon>Oscillospiraceae</taxon>
        <taxon>Bittarella (ex Durand et al. 2017)</taxon>
    </lineage>
</organism>
<dbReference type="PROSITE" id="PS00211">
    <property type="entry name" value="ABC_TRANSPORTER_1"/>
    <property type="match status" value="2"/>
</dbReference>
<dbReference type="GO" id="GO:0005524">
    <property type="term" value="F:ATP binding"/>
    <property type="evidence" value="ECO:0007669"/>
    <property type="project" value="UniProtKB-KW"/>
</dbReference>
<dbReference type="InterPro" id="IPR003439">
    <property type="entry name" value="ABC_transporter-like_ATP-bd"/>
</dbReference>
<dbReference type="PANTHER" id="PTHR43553">
    <property type="entry name" value="HEAVY METAL TRANSPORTER"/>
    <property type="match status" value="1"/>
</dbReference>
<dbReference type="CDD" id="cd03225">
    <property type="entry name" value="ABC_cobalt_CbiO_domain1"/>
    <property type="match status" value="2"/>
</dbReference>
<keyword evidence="9" id="KW-0472">Membrane</keyword>
<comment type="caution">
    <text evidence="13">The sequence shown here is derived from an EMBL/GenBank/DDBJ whole genome shotgun (WGS) entry which is preliminary data.</text>
</comment>